<dbReference type="InterPro" id="IPR006748">
    <property type="entry name" value="NH2Glyco/OHUrea_AB-resist_kin"/>
</dbReference>
<name>A0A2T0UZY0_9MICO</name>
<dbReference type="GO" id="GO:0016301">
    <property type="term" value="F:kinase activity"/>
    <property type="evidence" value="ECO:0007669"/>
    <property type="project" value="UniProtKB-KW"/>
</dbReference>
<comment type="caution">
    <text evidence="1">The sequence shown here is derived from an EMBL/GenBank/DDBJ whole genome shotgun (WGS) entry which is preliminary data.</text>
</comment>
<sequence length="313" mass="34322">MTGSGPAEREPKAPADWLAWMSRLPSEGGPPGAEWVRDVDRLTRESAEAWDLAVVGEPMTGWTAVVHPVVRRSQLGDPAAEALVLKVGWPHVEAAQEHLALRAWGGSGAVRLVAADPSHGALLLERLDSRRDLMPVDIDEACAVVGGLYRELHVPAPPTIRTVAAYLDPYLTKLRQRTDLPRRVITRVTGLARDLLADAGPPLLLHADLHYENVLAADRAPWLVIDPKPLAGHPGYELHPLLRNRIDEMGTGAAMRWSVRRRLEVTCEAAGLDEEVARLWCIVRCGVEILWAAVDGDDVELSKNLTLMKALEE</sequence>
<organism evidence="1 2">
    <name type="scientific">Knoellia remsis</name>
    <dbReference type="NCBI Taxonomy" id="407159"/>
    <lineage>
        <taxon>Bacteria</taxon>
        <taxon>Bacillati</taxon>
        <taxon>Actinomycetota</taxon>
        <taxon>Actinomycetes</taxon>
        <taxon>Micrococcales</taxon>
        <taxon>Intrasporangiaceae</taxon>
        <taxon>Knoellia</taxon>
    </lineage>
</organism>
<keyword evidence="2" id="KW-1185">Reference proteome</keyword>
<dbReference type="Pfam" id="PF04655">
    <property type="entry name" value="APH_6_hur"/>
    <property type="match status" value="1"/>
</dbReference>
<protein>
    <submittedName>
        <fullName evidence="1">Streptomycin 6-kinase</fullName>
    </submittedName>
</protein>
<dbReference type="InterPro" id="IPR011009">
    <property type="entry name" value="Kinase-like_dom_sf"/>
</dbReference>
<dbReference type="AlphaFoldDB" id="A0A2T0UZY0"/>
<evidence type="ECO:0000313" key="1">
    <source>
        <dbReference type="EMBL" id="PRY63398.1"/>
    </source>
</evidence>
<keyword evidence="1" id="KW-0808">Transferase</keyword>
<gene>
    <name evidence="1" type="ORF">BCF74_102232</name>
</gene>
<dbReference type="SUPFAM" id="SSF56112">
    <property type="entry name" value="Protein kinase-like (PK-like)"/>
    <property type="match status" value="1"/>
</dbReference>
<dbReference type="EMBL" id="PVTI01000002">
    <property type="protein sequence ID" value="PRY63398.1"/>
    <property type="molecule type" value="Genomic_DNA"/>
</dbReference>
<evidence type="ECO:0000313" key="2">
    <source>
        <dbReference type="Proteomes" id="UP000237822"/>
    </source>
</evidence>
<dbReference type="GO" id="GO:0016773">
    <property type="term" value="F:phosphotransferase activity, alcohol group as acceptor"/>
    <property type="evidence" value="ECO:0007669"/>
    <property type="project" value="InterPro"/>
</dbReference>
<dbReference type="GO" id="GO:0019748">
    <property type="term" value="P:secondary metabolic process"/>
    <property type="evidence" value="ECO:0007669"/>
    <property type="project" value="InterPro"/>
</dbReference>
<accession>A0A2T0UZY0</accession>
<dbReference type="Gene3D" id="3.90.1200.10">
    <property type="match status" value="1"/>
</dbReference>
<proteinExistence type="predicted"/>
<reference evidence="1 2" key="1">
    <citation type="submission" date="2018-03" db="EMBL/GenBank/DDBJ databases">
        <title>Genomic Encyclopedia of Archaeal and Bacterial Type Strains, Phase II (KMG-II): from individual species to whole genera.</title>
        <authorList>
            <person name="Goeker M."/>
        </authorList>
    </citation>
    <scope>NUCLEOTIDE SEQUENCE [LARGE SCALE GENOMIC DNA]</scope>
    <source>
        <strain evidence="1 2">ATCC BAA-1496</strain>
    </source>
</reference>
<keyword evidence="1" id="KW-0418">Kinase</keyword>
<dbReference type="Proteomes" id="UP000237822">
    <property type="component" value="Unassembled WGS sequence"/>
</dbReference>